<evidence type="ECO:0000256" key="1">
    <source>
        <dbReference type="ARBA" id="ARBA00007657"/>
    </source>
</evidence>
<dbReference type="STRING" id="154538.A0A1M2VZ18"/>
<dbReference type="InterPro" id="IPR013932">
    <property type="entry name" value="TATA-bd_TIP120"/>
</dbReference>
<dbReference type="EMBL" id="MNAD01000446">
    <property type="protein sequence ID" value="OJT12864.1"/>
    <property type="molecule type" value="Genomic_DNA"/>
</dbReference>
<dbReference type="Proteomes" id="UP000184267">
    <property type="component" value="Unassembled WGS sequence"/>
</dbReference>
<reference evidence="7 8" key="1">
    <citation type="submission" date="2016-10" db="EMBL/GenBank/DDBJ databases">
        <title>Genome sequence of the basidiomycete white-rot fungus Trametes pubescens.</title>
        <authorList>
            <person name="Makela M.R."/>
            <person name="Granchi Z."/>
            <person name="Peng M."/>
            <person name="De Vries R.P."/>
            <person name="Grigoriev I."/>
            <person name="Riley R."/>
            <person name="Hilden K."/>
        </authorList>
    </citation>
    <scope>NUCLEOTIDE SEQUENCE [LARGE SCALE GENOMIC DNA]</scope>
    <source>
        <strain evidence="7 8">FBCC735</strain>
    </source>
</reference>
<feature type="compositionally biased region" description="Low complexity" evidence="5">
    <location>
        <begin position="36"/>
        <end position="57"/>
    </location>
</feature>
<dbReference type="Pfam" id="PF25782">
    <property type="entry name" value="TPR_CAND1"/>
    <property type="match status" value="1"/>
</dbReference>
<name>A0A1M2VZ18_TRAPU</name>
<evidence type="ECO:0000313" key="7">
    <source>
        <dbReference type="EMBL" id="OJT12864.1"/>
    </source>
</evidence>
<gene>
    <name evidence="7" type="ORF">TRAPUB_10561</name>
</gene>
<dbReference type="InterPro" id="IPR021133">
    <property type="entry name" value="HEAT_type_2"/>
</dbReference>
<keyword evidence="8" id="KW-1185">Reference proteome</keyword>
<dbReference type="SUPFAM" id="SSF48371">
    <property type="entry name" value="ARM repeat"/>
    <property type="match status" value="1"/>
</dbReference>
<keyword evidence="3" id="KW-0833">Ubl conjugation pathway</keyword>
<evidence type="ECO:0000256" key="4">
    <source>
        <dbReference type="PROSITE-ProRule" id="PRU00103"/>
    </source>
</evidence>
<evidence type="ECO:0000256" key="5">
    <source>
        <dbReference type="SAM" id="MobiDB-lite"/>
    </source>
</evidence>
<proteinExistence type="inferred from homology"/>
<feature type="repeat" description="HEAT" evidence="4">
    <location>
        <begin position="146"/>
        <end position="183"/>
    </location>
</feature>
<dbReference type="OrthoDB" id="6260732at2759"/>
<dbReference type="InterPro" id="IPR016024">
    <property type="entry name" value="ARM-type_fold"/>
</dbReference>
<dbReference type="PANTHER" id="PTHR12696">
    <property type="entry name" value="TIP120"/>
    <property type="match status" value="1"/>
</dbReference>
<dbReference type="InterPro" id="IPR039852">
    <property type="entry name" value="CAND1/CAND2"/>
</dbReference>
<feature type="region of interest" description="Disordered" evidence="5">
    <location>
        <begin position="405"/>
        <end position="439"/>
    </location>
</feature>
<dbReference type="InterPro" id="IPR011989">
    <property type="entry name" value="ARM-like"/>
</dbReference>
<comment type="similarity">
    <text evidence="1">Belongs to the CAND family.</text>
</comment>
<comment type="caution">
    <text evidence="7">The sequence shown here is derived from an EMBL/GenBank/DDBJ whole genome shotgun (WGS) entry which is preliminary data.</text>
</comment>
<dbReference type="PROSITE" id="PS50077">
    <property type="entry name" value="HEAT_REPEAT"/>
    <property type="match status" value="1"/>
</dbReference>
<feature type="domain" description="TATA-binding protein interacting (TIP20)" evidence="6">
    <location>
        <begin position="1134"/>
        <end position="1297"/>
    </location>
</feature>
<dbReference type="OMA" id="AYIPHFQ"/>
<dbReference type="Pfam" id="PF08623">
    <property type="entry name" value="TIP120"/>
    <property type="match status" value="1"/>
</dbReference>
<organism evidence="7 8">
    <name type="scientific">Trametes pubescens</name>
    <name type="common">White-rot fungus</name>
    <dbReference type="NCBI Taxonomy" id="154538"/>
    <lineage>
        <taxon>Eukaryota</taxon>
        <taxon>Fungi</taxon>
        <taxon>Dikarya</taxon>
        <taxon>Basidiomycota</taxon>
        <taxon>Agaricomycotina</taxon>
        <taxon>Agaricomycetes</taxon>
        <taxon>Polyporales</taxon>
        <taxon>Polyporaceae</taxon>
        <taxon>Trametes</taxon>
    </lineage>
</organism>
<dbReference type="GO" id="GO:0010265">
    <property type="term" value="P:SCF complex assembly"/>
    <property type="evidence" value="ECO:0007669"/>
    <property type="project" value="InterPro"/>
</dbReference>
<evidence type="ECO:0000313" key="8">
    <source>
        <dbReference type="Proteomes" id="UP000184267"/>
    </source>
</evidence>
<feature type="region of interest" description="Disordered" evidence="5">
    <location>
        <begin position="1"/>
        <end position="75"/>
    </location>
</feature>
<sequence>MAVKQRVVQVGQLWTRTPPASDDEKMATSEYEEYSSELSEPDSSTSSSADESSTPDTEMYDSDTEETECAEEEYHDFQRRDNVWVKPKGTQTWYQGVITKIKQPTEPSQMQSPDQDFRYMGLNDLLLEIKQDPNSFLGDETSENKVLKQVLALVEDKISEVKNQAVKCLGQLIKIIRETQMETVVDKLIEFSAGKDEELRDIAGLALKTITSELPSDGKIALKACEKLTPKLLGQLQNPSTPPETLIETLSILSILISRFPGYLIGLEVQPIQVLTPMLSHPRPAVRKRAITTLAQFLPYSQPQHFTELLSAYIIPGLTPSANLEKQRTVVQLVAAVARHSPHQIAATLSEIAPSILKDSQRDDEELRESCLQALEALVLRCPGEITPFLSSTIQVGNQYIKYDPNYAGGDDDEDEDMADEDDEDDEELGDEYEDDEDTSYKIRRSATKLLAAVIATRPELLTTLYKEVSPVLISRFGDREETVRLEVWSTYSVLLTQTGVYGGSPQSNAEYTVGGKRKREEGMEVEETPYGLLQSQVPSLAKALLNQIKSPKTPAPTLEAGFSLLHKLLTVLPGSLANQSAQIIGDAKNVLSTSSRSSASLQVTCMSFLALFFSKHPPAVYAPQLESITPFLLQALAEKHPRIASEAFRNFSALLNAMQPVKSGQWVDRVYDEAVRRLSNHDTDAEVRSCAEQSIGDLWISATDVMKTKNRKEWEFICRTTGRTDGAVKVVTEVATKVEMDDAWVNGSVEWVSTLLKKSGRAGKVEAFNCLDALLRRYSAIPDDLSANLIPTLKAYIITTDILLLGAALDIIALLLELAPVATFPEVERDVLTDVYGIAHSPLLAGAPFDSVLAFFAALVEADMQIAPHVVANLVSAVEKAQKGDVSLPNVAKCVGQVVKAQRAVAAGTIAEFARHLKPTSKAKTPQVVLSLLVVGEVGRFIDMSPQHDIFTHAIERFTAEQEEVRTAAAFAAGNMAVGNLHHFLPVIVKIVENEQERRLLSLHALKEIVTHCSHGQLETVADMLWTPLFENSENQEETTRNVAAACLGKLTTTHPSRYLPQLQARIADPNPATRATVLSAIRYTFAESPSAFDELLGTVIMDFLSLLSDSDLTVRRLALSALNSAARSKPHLIRDHLPALLPSLYKETLVNPDLIRTVQMGPWTHKVDDGLEARKTAYETLYTLLDTCLSRLDLHEFLGHVTAGLADDSDEVKVICHMMLFRLAQVAPTATAQRLDDLAAPLEKSMKGAAMTKDTVKQDIERAAELQRSTLRAAAALSKISQPGASPKFDAFVAATQKSAEWGVEFRELVGA</sequence>
<feature type="compositionally biased region" description="Acidic residues" evidence="5">
    <location>
        <begin position="410"/>
        <end position="438"/>
    </location>
</feature>
<protein>
    <submittedName>
        <fullName evidence="7">Cullin-associated NEDD8-dissociated protein 1</fullName>
    </submittedName>
</protein>
<dbReference type="Gene3D" id="1.25.10.10">
    <property type="entry name" value="Leucine-rich Repeat Variant"/>
    <property type="match status" value="1"/>
</dbReference>
<evidence type="ECO:0000256" key="2">
    <source>
        <dbReference type="ARBA" id="ARBA00022737"/>
    </source>
</evidence>
<keyword evidence="2" id="KW-0677">Repeat</keyword>
<feature type="compositionally biased region" description="Acidic residues" evidence="5">
    <location>
        <begin position="58"/>
        <end position="74"/>
    </location>
</feature>
<accession>A0A1M2VZ18</accession>
<evidence type="ECO:0000256" key="3">
    <source>
        <dbReference type="ARBA" id="ARBA00022786"/>
    </source>
</evidence>
<evidence type="ECO:0000259" key="6">
    <source>
        <dbReference type="Pfam" id="PF08623"/>
    </source>
</evidence>